<keyword evidence="1" id="KW-0812">Transmembrane</keyword>
<feature type="transmembrane region" description="Helical" evidence="1">
    <location>
        <begin position="66"/>
        <end position="83"/>
    </location>
</feature>
<dbReference type="AlphaFoldDB" id="A0A5C7WJ63"/>
<accession>A0A5C7WJ63</accession>
<dbReference type="Proteomes" id="UP000321374">
    <property type="component" value="Unassembled WGS sequence"/>
</dbReference>
<dbReference type="InterPro" id="IPR019670">
    <property type="entry name" value="DUF2523"/>
</dbReference>
<evidence type="ECO:0000313" key="2">
    <source>
        <dbReference type="EMBL" id="TXI36674.1"/>
    </source>
</evidence>
<name>A0A5C7WJ63_METME</name>
<sequence length="89" mass="9063">MTWAAWILALVAPIAKKVMVSLGIGILTVTGFDMAMDSLTGLINQSIGGSTADILGIATMMGIPDAIGIMLGGITSGATLVAVKRFNIL</sequence>
<proteinExistence type="predicted"/>
<organism evidence="2 3">
    <name type="scientific">Methylophilus methylotrophus</name>
    <name type="common">Bacterium W3A1</name>
    <dbReference type="NCBI Taxonomy" id="17"/>
    <lineage>
        <taxon>Bacteria</taxon>
        <taxon>Pseudomonadati</taxon>
        <taxon>Pseudomonadota</taxon>
        <taxon>Betaproteobacteria</taxon>
        <taxon>Nitrosomonadales</taxon>
        <taxon>Methylophilaceae</taxon>
        <taxon>Methylophilus</taxon>
    </lineage>
</organism>
<dbReference type="Pfam" id="PF10734">
    <property type="entry name" value="DUF2523"/>
    <property type="match status" value="1"/>
</dbReference>
<keyword evidence="1" id="KW-1133">Transmembrane helix</keyword>
<dbReference type="EMBL" id="SSGG01000080">
    <property type="protein sequence ID" value="TXI36674.1"/>
    <property type="molecule type" value="Genomic_DNA"/>
</dbReference>
<evidence type="ECO:0000256" key="1">
    <source>
        <dbReference type="SAM" id="Phobius"/>
    </source>
</evidence>
<gene>
    <name evidence="2" type="ORF">E6Q51_05025</name>
</gene>
<keyword evidence="1" id="KW-0472">Membrane</keyword>
<evidence type="ECO:0000313" key="3">
    <source>
        <dbReference type="Proteomes" id="UP000321374"/>
    </source>
</evidence>
<comment type="caution">
    <text evidence="2">The sequence shown here is derived from an EMBL/GenBank/DDBJ whole genome shotgun (WGS) entry which is preliminary data.</text>
</comment>
<protein>
    <submittedName>
        <fullName evidence="2">DUF2523 domain-containing protein</fullName>
    </submittedName>
</protein>
<reference evidence="2 3" key="1">
    <citation type="submission" date="2018-09" db="EMBL/GenBank/DDBJ databases">
        <title>Metagenome Assembled Genomes from an Advanced Water Purification Facility.</title>
        <authorList>
            <person name="Stamps B.W."/>
            <person name="Spear J.R."/>
        </authorList>
    </citation>
    <scope>NUCLEOTIDE SEQUENCE [LARGE SCALE GENOMIC DNA]</scope>
    <source>
        <strain evidence="2">Bin_42_2</strain>
    </source>
</reference>